<keyword evidence="3" id="KW-1185">Reference proteome</keyword>
<dbReference type="Gene3D" id="1.20.120.450">
    <property type="entry name" value="dinb family like domain"/>
    <property type="match status" value="1"/>
</dbReference>
<dbReference type="InterPro" id="IPR034660">
    <property type="entry name" value="DinB/YfiT-like"/>
</dbReference>
<dbReference type="InterPro" id="IPR024775">
    <property type="entry name" value="DinB-like"/>
</dbReference>
<gene>
    <name evidence="2" type="ORF">GCM10008961_17500</name>
</gene>
<sequence length="157" mass="17254">MTTVQAFLADAYEQELAALRAALDAVPDSEFAAPRLGHSPAWHALHIAEWLRFFALQDLSPTYAHLGWEDSAWIGEFLGTPRITETDGKAAILAELDQVGSVLIANIRGLRDDELNDPLRSPAAPTGTRERLAGLNLHLRHAAYHRGQLKQALKSQV</sequence>
<accession>A0ABQ2SEX8</accession>
<evidence type="ECO:0000313" key="2">
    <source>
        <dbReference type="EMBL" id="GGS26588.1"/>
    </source>
</evidence>
<organism evidence="2 3">
    <name type="scientific">Deinococcus knuensis</name>
    <dbReference type="NCBI Taxonomy" id="1837380"/>
    <lineage>
        <taxon>Bacteria</taxon>
        <taxon>Thermotogati</taxon>
        <taxon>Deinococcota</taxon>
        <taxon>Deinococci</taxon>
        <taxon>Deinococcales</taxon>
        <taxon>Deinococcaceae</taxon>
        <taxon>Deinococcus</taxon>
    </lineage>
</organism>
<proteinExistence type="predicted"/>
<reference evidence="3" key="1">
    <citation type="journal article" date="2019" name="Int. J. Syst. Evol. Microbiol.">
        <title>The Global Catalogue of Microorganisms (GCM) 10K type strain sequencing project: providing services to taxonomists for standard genome sequencing and annotation.</title>
        <authorList>
            <consortium name="The Broad Institute Genomics Platform"/>
            <consortium name="The Broad Institute Genome Sequencing Center for Infectious Disease"/>
            <person name="Wu L."/>
            <person name="Ma J."/>
        </authorList>
    </citation>
    <scope>NUCLEOTIDE SEQUENCE [LARGE SCALE GENOMIC DNA]</scope>
    <source>
        <strain evidence="3">JCM 31406</strain>
    </source>
</reference>
<feature type="domain" description="DinB-like" evidence="1">
    <location>
        <begin position="12"/>
        <end position="149"/>
    </location>
</feature>
<dbReference type="Proteomes" id="UP000620633">
    <property type="component" value="Unassembled WGS sequence"/>
</dbReference>
<dbReference type="RefSeq" id="WP_189100915.1">
    <property type="nucleotide sequence ID" value="NZ_BMQO01000006.1"/>
</dbReference>
<dbReference type="SUPFAM" id="SSF109854">
    <property type="entry name" value="DinB/YfiT-like putative metalloenzymes"/>
    <property type="match status" value="1"/>
</dbReference>
<evidence type="ECO:0000259" key="1">
    <source>
        <dbReference type="Pfam" id="PF12867"/>
    </source>
</evidence>
<evidence type="ECO:0000313" key="3">
    <source>
        <dbReference type="Proteomes" id="UP000620633"/>
    </source>
</evidence>
<name>A0ABQ2SEX8_9DEIO</name>
<protein>
    <recommendedName>
        <fullName evidence="1">DinB-like domain-containing protein</fullName>
    </recommendedName>
</protein>
<dbReference type="Pfam" id="PF12867">
    <property type="entry name" value="DinB_2"/>
    <property type="match status" value="1"/>
</dbReference>
<comment type="caution">
    <text evidence="2">The sequence shown here is derived from an EMBL/GenBank/DDBJ whole genome shotgun (WGS) entry which is preliminary data.</text>
</comment>
<dbReference type="EMBL" id="BMQO01000006">
    <property type="protein sequence ID" value="GGS26588.1"/>
    <property type="molecule type" value="Genomic_DNA"/>
</dbReference>